<gene>
    <name evidence="6" type="ORF">EQG66_04095</name>
</gene>
<evidence type="ECO:0000256" key="2">
    <source>
        <dbReference type="ARBA" id="ARBA00023002"/>
    </source>
</evidence>
<dbReference type="PANTHER" id="PTHR11699">
    <property type="entry name" value="ALDEHYDE DEHYDROGENASE-RELATED"/>
    <property type="match status" value="1"/>
</dbReference>
<dbReference type="OrthoDB" id="9802947at2"/>
<dbReference type="PROSITE" id="PS00687">
    <property type="entry name" value="ALDEHYDE_DEHYDR_GLU"/>
    <property type="match status" value="1"/>
</dbReference>
<evidence type="ECO:0000313" key="7">
    <source>
        <dbReference type="Proteomes" id="UP000290958"/>
    </source>
</evidence>
<organism evidence="6 7">
    <name type="scientific">Sphingobium fluviale</name>
    <dbReference type="NCBI Taxonomy" id="2506423"/>
    <lineage>
        <taxon>Bacteria</taxon>
        <taxon>Pseudomonadati</taxon>
        <taxon>Pseudomonadota</taxon>
        <taxon>Alphaproteobacteria</taxon>
        <taxon>Sphingomonadales</taxon>
        <taxon>Sphingomonadaceae</taxon>
        <taxon>Sphingobium</taxon>
    </lineage>
</organism>
<evidence type="ECO:0000256" key="3">
    <source>
        <dbReference type="PROSITE-ProRule" id="PRU10007"/>
    </source>
</evidence>
<dbReference type="InterPro" id="IPR016161">
    <property type="entry name" value="Ald_DH/histidinol_DH"/>
</dbReference>
<proteinExistence type="inferred from homology"/>
<dbReference type="InterPro" id="IPR015590">
    <property type="entry name" value="Aldehyde_DH_dom"/>
</dbReference>
<feature type="domain" description="Aldehyde dehydrogenase" evidence="5">
    <location>
        <begin position="25"/>
        <end position="486"/>
    </location>
</feature>
<protein>
    <submittedName>
        <fullName evidence="6">Aldehyde dehydrogenase family protein</fullName>
    </submittedName>
</protein>
<evidence type="ECO:0000256" key="1">
    <source>
        <dbReference type="ARBA" id="ARBA00009986"/>
    </source>
</evidence>
<dbReference type="InterPro" id="IPR016163">
    <property type="entry name" value="Ald_DH_C"/>
</dbReference>
<dbReference type="InterPro" id="IPR016162">
    <property type="entry name" value="Ald_DH_N"/>
</dbReference>
<evidence type="ECO:0000313" key="6">
    <source>
        <dbReference type="EMBL" id="RXR30500.1"/>
    </source>
</evidence>
<dbReference type="RefSeq" id="WP_129403250.1">
    <property type="nucleotide sequence ID" value="NZ_SBKP01000002.1"/>
</dbReference>
<dbReference type="AlphaFoldDB" id="A0A4Q1KM42"/>
<name>A0A4Q1KM42_9SPHN</name>
<accession>A0A4Q1KM42</accession>
<dbReference type="Gene3D" id="3.40.309.10">
    <property type="entry name" value="Aldehyde Dehydrogenase, Chain A, domain 2"/>
    <property type="match status" value="1"/>
</dbReference>
<dbReference type="InterPro" id="IPR016160">
    <property type="entry name" value="Ald_DH_CS_CYS"/>
</dbReference>
<dbReference type="SUPFAM" id="SSF53720">
    <property type="entry name" value="ALDH-like"/>
    <property type="match status" value="1"/>
</dbReference>
<evidence type="ECO:0000259" key="5">
    <source>
        <dbReference type="Pfam" id="PF00171"/>
    </source>
</evidence>
<comment type="caution">
    <text evidence="6">The sequence shown here is derived from an EMBL/GenBank/DDBJ whole genome shotgun (WGS) entry which is preliminary data.</text>
</comment>
<dbReference type="Proteomes" id="UP000290958">
    <property type="component" value="Unassembled WGS sequence"/>
</dbReference>
<dbReference type="InterPro" id="IPR029510">
    <property type="entry name" value="Ald_DH_CS_GLU"/>
</dbReference>
<keyword evidence="7" id="KW-1185">Reference proteome</keyword>
<sequence length="498" mass="54065">MNAEAKISVTPTFRAEYGHFIDGAWIGSDGSKVIGLSNPATGQHLANIQAGTPADVGRAVAAAKRAFPAWSRTSFEERQRILLEIAQRLRARSGEFAVMESLNNGKTVHEATIHDLPEAIGQFEYFAGSVWSLKGETHNHADLLGLVHREPLGVVAQIIPWNVPLLMASMKIAPALAAGNTIVLKPSEIVCLTVLEFVAEIADLLPPGVLNVITGYGQDVGEALVTHPDIRKVAFTGSTSTGRKIIEYAARNIIPQTLELGGKSANIICRSADLDAAATTAAIAMVFNKGEVCMAGSRLFVERAVRDAFLEKFVAAVEQIRVGDPLNEKTGLGSLSSRMQYDKVRSYFDVAREEGATILSGGDIATDTGLQSGFFVKPTILTDVHNRMRVAQEEIFGPVTSVITWDSEEELLSQVNDSLYGLAGAVWSEDLRQAHRISRAMQTGIVWINTYYNLPRGMPLGGYKQSGFGRELTWDLLREYTIQKSVIIPLSYSGLPPQ</sequence>
<feature type="active site" evidence="3">
    <location>
        <position position="259"/>
    </location>
</feature>
<dbReference type="Gene3D" id="3.40.605.10">
    <property type="entry name" value="Aldehyde Dehydrogenase, Chain A, domain 1"/>
    <property type="match status" value="1"/>
</dbReference>
<dbReference type="EMBL" id="SBKP01000002">
    <property type="protein sequence ID" value="RXR30500.1"/>
    <property type="molecule type" value="Genomic_DNA"/>
</dbReference>
<comment type="similarity">
    <text evidence="1 4">Belongs to the aldehyde dehydrogenase family.</text>
</comment>
<dbReference type="GO" id="GO:0016620">
    <property type="term" value="F:oxidoreductase activity, acting on the aldehyde or oxo group of donors, NAD or NADP as acceptor"/>
    <property type="evidence" value="ECO:0007669"/>
    <property type="project" value="InterPro"/>
</dbReference>
<reference evidence="7" key="1">
    <citation type="submission" date="2019-01" db="EMBL/GenBank/DDBJ databases">
        <title>Cytophagaceae bacterium strain CAR-16.</title>
        <authorList>
            <person name="Chen W.-M."/>
        </authorList>
    </citation>
    <scope>NUCLEOTIDE SEQUENCE [LARGE SCALE GENOMIC DNA]</scope>
    <source>
        <strain evidence="7">CHR27</strain>
    </source>
</reference>
<dbReference type="PROSITE" id="PS00070">
    <property type="entry name" value="ALDEHYDE_DEHYDR_CYS"/>
    <property type="match status" value="1"/>
</dbReference>
<dbReference type="FunFam" id="3.40.309.10:FF:000012">
    <property type="entry name" value="Betaine aldehyde dehydrogenase"/>
    <property type="match status" value="1"/>
</dbReference>
<evidence type="ECO:0000256" key="4">
    <source>
        <dbReference type="RuleBase" id="RU003345"/>
    </source>
</evidence>
<dbReference type="FunFam" id="3.40.605.10:FF:000007">
    <property type="entry name" value="NAD/NADP-dependent betaine aldehyde dehydrogenase"/>
    <property type="match status" value="1"/>
</dbReference>
<keyword evidence="2 4" id="KW-0560">Oxidoreductase</keyword>
<dbReference type="Pfam" id="PF00171">
    <property type="entry name" value="Aldedh"/>
    <property type="match status" value="1"/>
</dbReference>